<dbReference type="GO" id="GO:0051301">
    <property type="term" value="P:cell division"/>
    <property type="evidence" value="ECO:0007669"/>
    <property type="project" value="UniProtKB-KW"/>
</dbReference>
<keyword evidence="1" id="KW-0963">Cytoplasm</keyword>
<evidence type="ECO:0000256" key="4">
    <source>
        <dbReference type="ARBA" id="ARBA00023306"/>
    </source>
</evidence>
<dbReference type="NCBIfam" id="TIGR00281">
    <property type="entry name" value="SMC-Scp complex subunit ScpB"/>
    <property type="match status" value="1"/>
</dbReference>
<name>T0YVV0_9ZZZZ</name>
<organism evidence="5">
    <name type="scientific">mine drainage metagenome</name>
    <dbReference type="NCBI Taxonomy" id="410659"/>
    <lineage>
        <taxon>unclassified sequences</taxon>
        <taxon>metagenomes</taxon>
        <taxon>ecological metagenomes</taxon>
    </lineage>
</organism>
<evidence type="ECO:0000256" key="3">
    <source>
        <dbReference type="ARBA" id="ARBA00022829"/>
    </source>
</evidence>
<dbReference type="InterPro" id="IPR036388">
    <property type="entry name" value="WH-like_DNA-bd_sf"/>
</dbReference>
<reference evidence="5" key="1">
    <citation type="submission" date="2013-08" db="EMBL/GenBank/DDBJ databases">
        <authorList>
            <person name="Mendez C."/>
            <person name="Richter M."/>
            <person name="Ferrer M."/>
            <person name="Sanchez J."/>
        </authorList>
    </citation>
    <scope>NUCLEOTIDE SEQUENCE</scope>
</reference>
<dbReference type="PANTHER" id="PTHR34298">
    <property type="entry name" value="SEGREGATION AND CONDENSATION PROTEIN B"/>
    <property type="match status" value="1"/>
</dbReference>
<dbReference type="SUPFAM" id="SSF46785">
    <property type="entry name" value="Winged helix' DNA-binding domain"/>
    <property type="match status" value="2"/>
</dbReference>
<protein>
    <submittedName>
        <fullName evidence="5">Segregation and condensation protein B</fullName>
    </submittedName>
</protein>
<evidence type="ECO:0000313" key="5">
    <source>
        <dbReference type="EMBL" id="EQD37168.1"/>
    </source>
</evidence>
<dbReference type="InterPro" id="IPR005234">
    <property type="entry name" value="ScpB_csome_segregation"/>
</dbReference>
<dbReference type="InterPro" id="IPR036390">
    <property type="entry name" value="WH_DNA-bd_sf"/>
</dbReference>
<sequence length="160" mass="17694">MVMMEKADQKAEYKKGIEAALFVAGKPLSLDDLAQVVGIASMGHLGSMIEELIADYKSRDSALQIAKVGDKYEMYVSEPYASRVASLAGQPDIGKSALKILAYISKNEPVMQSKVVKYFGSSTYDHVKELVDKEFIVAKRTGRSKSLSTTTKFKEYFNFS</sequence>
<keyword evidence="3" id="KW-0159">Chromosome partition</keyword>
<dbReference type="Pfam" id="PF04079">
    <property type="entry name" value="SMC_ScpB"/>
    <property type="match status" value="1"/>
</dbReference>
<dbReference type="GO" id="GO:0051304">
    <property type="term" value="P:chromosome separation"/>
    <property type="evidence" value="ECO:0007669"/>
    <property type="project" value="InterPro"/>
</dbReference>
<gene>
    <name evidence="5" type="ORF">B2A_11823</name>
</gene>
<comment type="caution">
    <text evidence="5">The sequence shown here is derived from an EMBL/GenBank/DDBJ whole genome shotgun (WGS) entry which is preliminary data.</text>
</comment>
<keyword evidence="2" id="KW-0132">Cell division</keyword>
<proteinExistence type="predicted"/>
<dbReference type="PANTHER" id="PTHR34298:SF2">
    <property type="entry name" value="SEGREGATION AND CONDENSATION PROTEIN B"/>
    <property type="match status" value="1"/>
</dbReference>
<reference evidence="5" key="2">
    <citation type="journal article" date="2014" name="ISME J.">
        <title>Microbial stratification in low pH oxic and suboxic macroscopic growths along an acid mine drainage.</title>
        <authorList>
            <person name="Mendez-Garcia C."/>
            <person name="Mesa V."/>
            <person name="Sprenger R.R."/>
            <person name="Richter M."/>
            <person name="Diez M.S."/>
            <person name="Solano J."/>
            <person name="Bargiela R."/>
            <person name="Golyshina O.V."/>
            <person name="Manteca A."/>
            <person name="Ramos J.L."/>
            <person name="Gallego J.R."/>
            <person name="Llorente I."/>
            <person name="Martins Dos Santos V.A."/>
            <person name="Jensen O.N."/>
            <person name="Pelaez A.I."/>
            <person name="Sanchez J."/>
            <person name="Ferrer M."/>
        </authorList>
    </citation>
    <scope>NUCLEOTIDE SEQUENCE</scope>
</reference>
<keyword evidence="4" id="KW-0131">Cell cycle</keyword>
<accession>T0YVV0</accession>
<dbReference type="Gene3D" id="1.10.10.10">
    <property type="entry name" value="Winged helix-like DNA-binding domain superfamily/Winged helix DNA-binding domain"/>
    <property type="match status" value="2"/>
</dbReference>
<evidence type="ECO:0000256" key="2">
    <source>
        <dbReference type="ARBA" id="ARBA00022618"/>
    </source>
</evidence>
<dbReference type="EMBL" id="AUZZ01008549">
    <property type="protein sequence ID" value="EQD37168.1"/>
    <property type="molecule type" value="Genomic_DNA"/>
</dbReference>
<evidence type="ECO:0000256" key="1">
    <source>
        <dbReference type="ARBA" id="ARBA00022490"/>
    </source>
</evidence>
<dbReference type="AlphaFoldDB" id="T0YVV0"/>